<evidence type="ECO:0000256" key="3">
    <source>
        <dbReference type="ARBA" id="ARBA00023012"/>
    </source>
</evidence>
<dbReference type="SUPFAM" id="SSF55874">
    <property type="entry name" value="ATPase domain of HSP90 chaperone/DNA topoisomerase II/histidine kinase"/>
    <property type="match status" value="1"/>
</dbReference>
<dbReference type="Pfam" id="PF07494">
    <property type="entry name" value="Reg_prop"/>
    <property type="match status" value="1"/>
</dbReference>
<dbReference type="SUPFAM" id="SSF50998">
    <property type="entry name" value="Quinoprotein alcohol dehydrogenase-like"/>
    <property type="match status" value="1"/>
</dbReference>
<dbReference type="InterPro" id="IPR011110">
    <property type="entry name" value="Reg_prop"/>
</dbReference>
<evidence type="ECO:0000256" key="2">
    <source>
        <dbReference type="ARBA" id="ARBA00022777"/>
    </source>
</evidence>
<dbReference type="Gene3D" id="2.130.10.10">
    <property type="entry name" value="YVTN repeat-like/Quinoprotein amine dehydrogenase"/>
    <property type="match status" value="2"/>
</dbReference>
<dbReference type="InterPro" id="IPR003594">
    <property type="entry name" value="HATPase_dom"/>
</dbReference>
<evidence type="ECO:0000256" key="4">
    <source>
        <dbReference type="SAM" id="Phobius"/>
    </source>
</evidence>
<dbReference type="RefSeq" id="WP_166107385.1">
    <property type="nucleotide sequence ID" value="NZ_JAADJT010000012.1"/>
</dbReference>
<evidence type="ECO:0000256" key="1">
    <source>
        <dbReference type="ARBA" id="ARBA00022679"/>
    </source>
</evidence>
<organism evidence="7 8">
    <name type="scientific">Duganella aceris</name>
    <dbReference type="NCBI Taxonomy" id="2703883"/>
    <lineage>
        <taxon>Bacteria</taxon>
        <taxon>Pseudomonadati</taxon>
        <taxon>Pseudomonadota</taxon>
        <taxon>Betaproteobacteria</taxon>
        <taxon>Burkholderiales</taxon>
        <taxon>Oxalobacteraceae</taxon>
        <taxon>Telluria group</taxon>
        <taxon>Duganella</taxon>
    </lineage>
</organism>
<accession>A0ABX0FRM2</accession>
<keyword evidence="4" id="KW-0472">Membrane</keyword>
<keyword evidence="5" id="KW-0732">Signal</keyword>
<evidence type="ECO:0000259" key="6">
    <source>
        <dbReference type="PROSITE" id="PS50109"/>
    </source>
</evidence>
<keyword evidence="1" id="KW-0808">Transferase</keyword>
<evidence type="ECO:0000313" key="7">
    <source>
        <dbReference type="EMBL" id="NGZ87311.1"/>
    </source>
</evidence>
<feature type="signal peptide" evidence="5">
    <location>
        <begin position="1"/>
        <end position="19"/>
    </location>
</feature>
<dbReference type="InterPro" id="IPR036890">
    <property type="entry name" value="HATPase_C_sf"/>
</dbReference>
<dbReference type="InterPro" id="IPR005467">
    <property type="entry name" value="His_kinase_dom"/>
</dbReference>
<evidence type="ECO:0000256" key="5">
    <source>
        <dbReference type="SAM" id="SignalP"/>
    </source>
</evidence>
<reference evidence="8" key="1">
    <citation type="submission" date="2023-07" db="EMBL/GenBank/DDBJ databases">
        <title>Duganella aceri sp. nov., isolated from tree sap.</title>
        <authorList>
            <person name="Kim I.S."/>
        </authorList>
    </citation>
    <scope>NUCLEOTIDE SEQUENCE [LARGE SCALE GENOMIC DNA]</scope>
    <source>
        <strain evidence="8">SAP-35</strain>
    </source>
</reference>
<dbReference type="InterPro" id="IPR013783">
    <property type="entry name" value="Ig-like_fold"/>
</dbReference>
<gene>
    <name evidence="7" type="ORF">GW587_24015</name>
</gene>
<proteinExistence type="predicted"/>
<feature type="transmembrane region" description="Helical" evidence="4">
    <location>
        <begin position="753"/>
        <end position="774"/>
    </location>
</feature>
<dbReference type="PANTHER" id="PTHR24421:SF62">
    <property type="entry name" value="SENSORY TRANSDUCTION HISTIDINE KINASE"/>
    <property type="match status" value="1"/>
</dbReference>
<keyword evidence="3" id="KW-0902">Two-component regulatory system</keyword>
<dbReference type="InterPro" id="IPR011123">
    <property type="entry name" value="Y_Y_Y"/>
</dbReference>
<dbReference type="Proteomes" id="UP000666369">
    <property type="component" value="Unassembled WGS sequence"/>
</dbReference>
<dbReference type="Gene3D" id="1.20.5.1930">
    <property type="match status" value="1"/>
</dbReference>
<dbReference type="PANTHER" id="PTHR24421">
    <property type="entry name" value="NITRATE/NITRITE SENSOR PROTEIN NARX-RELATED"/>
    <property type="match status" value="1"/>
</dbReference>
<dbReference type="InterPro" id="IPR011047">
    <property type="entry name" value="Quinoprotein_ADH-like_sf"/>
</dbReference>
<keyword evidence="2" id="KW-0418">Kinase</keyword>
<keyword evidence="4" id="KW-0812">Transmembrane</keyword>
<keyword evidence="8" id="KW-1185">Reference proteome</keyword>
<sequence length="1014" mass="109876">MNFILLLLALAFSAPSALALEGKVPLAEYHHDIWTGKDGAPGEVACMAQTADGWLWIGGSNGLYRFDGVRFRRFEALSGELAPKRPITSLTALRNGDLLIGYIYGGLSLVHDGHISQLPANVGKGVVGPVLSALTDDDGVLWAATSGGLLRMRDGAWHKIGAEMGLPAGGVSNLIVDQYAQMWLAAGERLMMLERGGQRFRPVLDGVRTVNLGASPDGRLWLDTHERLIPVPPQHQGPVQPRPAWLAQARGQENGLFDRDGNYWTLACPVGVCRSDGLGALPSATMTPNASPSSRLDQPWQVSNLTGNILFEDRDGNIWVGTQAGVERFRDNRLGAVKLSGGERVFSFARDESGHVLAMARPTGELWQLRDGAVSVLQRYRPGLFGVIGNGADGALLVAGNERIERRHAGKVEFIDYPAEPDGKRGEVRVTRVMDDGRALWVTIARRGSFRWHEGKWTPQAELEIPAGLVFAAPGRAGAMWFGYTDGAVLLFDNGRVTKYAPQDGDEVGAVSFLQGGEQVLAGGNAGLAVLLDGRFRRLHAADPEVLSSISGMVLAANGDRWFNGAKGVVYVTAADWKAALAAPQAPLKYVLYGVLDGYPGFASTAIRLPSAMADIDGHVWFAGVSGIVQFDSNKRRSAAHPPQAKVETLVSQGKRYLDFGTPPQLAPGTTSFRIEYTALSYAMPESLQFRYQLEGVDDGWQEAGTRRAVSYTNLGPGAYRFRVAAVNDLGQWSTPEAVVALRILPTFTQTPLFYALCAVAAAGVLYLLYLLWLRQATLRINTRMAERERIARALHDSFLQSVHGLVLSFQSAMGALPKDSAERQKLERVLLMADKVMEEGRNEVQDLRSGTMRDGDLANSLALVGEVLQESLGSVFSLRIAGTPCALDEQAGCEIYSIGREALMNAFRHAEAASIQVELDYGVEQFSLLVTDDGKGIAPELLNGGTGGGRWGLRGLAERAGRIGGRVDIGNGERGGARVLLSVPAACAYAGQARWKRYMPRWLRRPRRPRRPR</sequence>
<dbReference type="CDD" id="cd00063">
    <property type="entry name" value="FN3"/>
    <property type="match status" value="1"/>
</dbReference>
<feature type="chain" id="PRO_5045578403" description="Histidine kinase domain-containing protein" evidence="5">
    <location>
        <begin position="20"/>
        <end position="1014"/>
    </location>
</feature>
<dbReference type="PROSITE" id="PS50109">
    <property type="entry name" value="HIS_KIN"/>
    <property type="match status" value="1"/>
</dbReference>
<dbReference type="Pfam" id="PF02518">
    <property type="entry name" value="HATPase_c"/>
    <property type="match status" value="1"/>
</dbReference>
<evidence type="ECO:0000313" key="8">
    <source>
        <dbReference type="Proteomes" id="UP000666369"/>
    </source>
</evidence>
<dbReference type="Pfam" id="PF07730">
    <property type="entry name" value="HisKA_3"/>
    <property type="match status" value="1"/>
</dbReference>
<dbReference type="InterPro" id="IPR011712">
    <property type="entry name" value="Sig_transdc_His_kin_sub3_dim/P"/>
</dbReference>
<dbReference type="Gene3D" id="3.30.565.10">
    <property type="entry name" value="Histidine kinase-like ATPase, C-terminal domain"/>
    <property type="match status" value="1"/>
</dbReference>
<dbReference type="InterPro" id="IPR050482">
    <property type="entry name" value="Sensor_HK_TwoCompSys"/>
</dbReference>
<dbReference type="CDD" id="cd16917">
    <property type="entry name" value="HATPase_UhpB-NarQ-NarX-like"/>
    <property type="match status" value="1"/>
</dbReference>
<name>A0ABX0FRM2_9BURK</name>
<dbReference type="InterPro" id="IPR003961">
    <property type="entry name" value="FN3_dom"/>
</dbReference>
<keyword evidence="4" id="KW-1133">Transmembrane helix</keyword>
<dbReference type="EMBL" id="JAADJT010000012">
    <property type="protein sequence ID" value="NGZ87311.1"/>
    <property type="molecule type" value="Genomic_DNA"/>
</dbReference>
<comment type="caution">
    <text evidence="7">The sequence shown here is derived from an EMBL/GenBank/DDBJ whole genome shotgun (WGS) entry which is preliminary data.</text>
</comment>
<dbReference type="InterPro" id="IPR015943">
    <property type="entry name" value="WD40/YVTN_repeat-like_dom_sf"/>
</dbReference>
<protein>
    <recommendedName>
        <fullName evidence="6">Histidine kinase domain-containing protein</fullName>
    </recommendedName>
</protein>
<dbReference type="SUPFAM" id="SSF63829">
    <property type="entry name" value="Calcium-dependent phosphotriesterase"/>
    <property type="match status" value="1"/>
</dbReference>
<dbReference type="Gene3D" id="2.60.40.10">
    <property type="entry name" value="Immunoglobulins"/>
    <property type="match status" value="1"/>
</dbReference>
<feature type="domain" description="Histidine kinase" evidence="6">
    <location>
        <begin position="895"/>
        <end position="988"/>
    </location>
</feature>
<dbReference type="Pfam" id="PF07495">
    <property type="entry name" value="Y_Y_Y"/>
    <property type="match status" value="1"/>
</dbReference>